<comment type="caution">
    <text evidence="10">The sequence shown here is derived from an EMBL/GenBank/DDBJ whole genome shotgun (WGS) entry which is preliminary data.</text>
</comment>
<evidence type="ECO:0000256" key="2">
    <source>
        <dbReference type="ARBA" id="ARBA00005573"/>
    </source>
</evidence>
<keyword evidence="8 9" id="KW-0539">Nucleus</keyword>
<keyword evidence="9" id="KW-0472">Membrane</keyword>
<dbReference type="PANTHER" id="PTHR13373:SF21">
    <property type="entry name" value="NUCLEAR PORE COMPLEX PROTEIN NUP85"/>
    <property type="match status" value="1"/>
</dbReference>
<dbReference type="Pfam" id="PF07575">
    <property type="entry name" value="Nucleopor_Nup85"/>
    <property type="match status" value="1"/>
</dbReference>
<gene>
    <name evidence="10" type="ORF">NQ317_012820</name>
</gene>
<evidence type="ECO:0000256" key="5">
    <source>
        <dbReference type="ARBA" id="ARBA00022927"/>
    </source>
</evidence>
<evidence type="ECO:0000256" key="3">
    <source>
        <dbReference type="ARBA" id="ARBA00022448"/>
    </source>
</evidence>
<sequence length="290" mass="33722">MFKLTVGDDEAWTEIQYKCETWYEFLSEPTVKPFDLGQFATSCIKKMGMKNHLKQLDRMILALIEFDLFQVVKEIQNMADNGWFVCHLTDLLFHADNERKTQKIIYEAKKRNISHIAQSVSKTQGIISMKHGRLGNALMWALRSQDGPFTSYLADMFLQDYIKSGKLLHTDLLEDLGSWILASDRLIFLGKFYEFHKLYQNGEYRQAASILLSLMVSKIVPKYFWCVLLLETLPLLESEEIVFSSSDTYTILHCLDDKEDFSELKDKIDIIRFAAARNLARALIYEEELP</sequence>
<evidence type="ECO:0000313" key="10">
    <source>
        <dbReference type="EMBL" id="KAJ8985168.1"/>
    </source>
</evidence>
<evidence type="ECO:0000256" key="4">
    <source>
        <dbReference type="ARBA" id="ARBA00022816"/>
    </source>
</evidence>
<keyword evidence="6 9" id="KW-0811">Translocation</keyword>
<comment type="subunit">
    <text evidence="9">Component of the nuclear pore complex (NPC).</text>
</comment>
<dbReference type="InterPro" id="IPR011502">
    <property type="entry name" value="Nucleoporin_Nup85"/>
</dbReference>
<dbReference type="EMBL" id="JAPWTJ010000019">
    <property type="protein sequence ID" value="KAJ8985168.1"/>
    <property type="molecule type" value="Genomic_DNA"/>
</dbReference>
<keyword evidence="11" id="KW-1185">Reference proteome</keyword>
<keyword evidence="5 9" id="KW-0653">Protein transport</keyword>
<accession>A0ABQ9K421</accession>
<evidence type="ECO:0000313" key="11">
    <source>
        <dbReference type="Proteomes" id="UP001162164"/>
    </source>
</evidence>
<dbReference type="Proteomes" id="UP001162164">
    <property type="component" value="Unassembled WGS sequence"/>
</dbReference>
<protein>
    <recommendedName>
        <fullName evidence="9">Nuclear pore complex protein Nup85</fullName>
    </recommendedName>
</protein>
<evidence type="ECO:0000256" key="7">
    <source>
        <dbReference type="ARBA" id="ARBA00023132"/>
    </source>
</evidence>
<keyword evidence="7 9" id="KW-0906">Nuclear pore complex</keyword>
<organism evidence="10 11">
    <name type="scientific">Molorchus minor</name>
    <dbReference type="NCBI Taxonomy" id="1323400"/>
    <lineage>
        <taxon>Eukaryota</taxon>
        <taxon>Metazoa</taxon>
        <taxon>Ecdysozoa</taxon>
        <taxon>Arthropoda</taxon>
        <taxon>Hexapoda</taxon>
        <taxon>Insecta</taxon>
        <taxon>Pterygota</taxon>
        <taxon>Neoptera</taxon>
        <taxon>Endopterygota</taxon>
        <taxon>Coleoptera</taxon>
        <taxon>Polyphaga</taxon>
        <taxon>Cucujiformia</taxon>
        <taxon>Chrysomeloidea</taxon>
        <taxon>Cerambycidae</taxon>
        <taxon>Lamiinae</taxon>
        <taxon>Monochamini</taxon>
        <taxon>Molorchus</taxon>
    </lineage>
</organism>
<keyword evidence="3 9" id="KW-0813">Transport</keyword>
<dbReference type="PANTHER" id="PTHR13373">
    <property type="entry name" value="FROUNT PROTEIN-RELATED"/>
    <property type="match status" value="1"/>
</dbReference>
<comment type="function">
    <text evidence="9">Functions as a component of the nuclear pore complex (NPC).</text>
</comment>
<reference evidence="10" key="1">
    <citation type="journal article" date="2023" name="Insect Mol. Biol.">
        <title>Genome sequencing provides insights into the evolution of gene families encoding plant cell wall-degrading enzymes in longhorned beetles.</title>
        <authorList>
            <person name="Shin N.R."/>
            <person name="Okamura Y."/>
            <person name="Kirsch R."/>
            <person name="Pauchet Y."/>
        </authorList>
    </citation>
    <scope>NUCLEOTIDE SEQUENCE</scope>
    <source>
        <strain evidence="10">MMC_N1</strain>
    </source>
</reference>
<comment type="similarity">
    <text evidence="2 9">Belongs to the nucleoporin Nup85 family.</text>
</comment>
<evidence type="ECO:0000256" key="8">
    <source>
        <dbReference type="ARBA" id="ARBA00023242"/>
    </source>
</evidence>
<proteinExistence type="inferred from homology"/>
<evidence type="ECO:0000256" key="6">
    <source>
        <dbReference type="ARBA" id="ARBA00023010"/>
    </source>
</evidence>
<evidence type="ECO:0000256" key="9">
    <source>
        <dbReference type="RuleBase" id="RU365073"/>
    </source>
</evidence>
<keyword evidence="4 9" id="KW-0509">mRNA transport</keyword>
<comment type="subcellular location">
    <subcellularLocation>
        <location evidence="1 9">Nucleus</location>
        <location evidence="1 9">Nuclear pore complex</location>
    </subcellularLocation>
</comment>
<evidence type="ECO:0000256" key="1">
    <source>
        <dbReference type="ARBA" id="ARBA00004567"/>
    </source>
</evidence>
<name>A0ABQ9K421_9CUCU</name>